<organism evidence="2 3">
    <name type="scientific">Delftia acidovorans (strain DSM 14801 / SPH-1)</name>
    <dbReference type="NCBI Taxonomy" id="398578"/>
    <lineage>
        <taxon>Bacteria</taxon>
        <taxon>Pseudomonadati</taxon>
        <taxon>Pseudomonadota</taxon>
        <taxon>Betaproteobacteria</taxon>
        <taxon>Burkholderiales</taxon>
        <taxon>Comamonadaceae</taxon>
        <taxon>Delftia</taxon>
    </lineage>
</organism>
<accession>A9BU19</accession>
<gene>
    <name evidence="2" type="ordered locus">Daci_3096</name>
</gene>
<evidence type="ECO:0000313" key="2">
    <source>
        <dbReference type="EMBL" id="ABX35734.1"/>
    </source>
</evidence>
<proteinExistence type="predicted"/>
<evidence type="ECO:0008006" key="4">
    <source>
        <dbReference type="Google" id="ProtNLM"/>
    </source>
</evidence>
<dbReference type="EMBL" id="CP000884">
    <property type="protein sequence ID" value="ABX35734.1"/>
    <property type="molecule type" value="Genomic_DNA"/>
</dbReference>
<dbReference type="Pfam" id="PF07087">
    <property type="entry name" value="DUF1353"/>
    <property type="match status" value="1"/>
</dbReference>
<feature type="signal peptide" evidence="1">
    <location>
        <begin position="1"/>
        <end position="23"/>
    </location>
</feature>
<dbReference type="eggNOG" id="ENOG5032TCX">
    <property type="taxonomic scope" value="Bacteria"/>
</dbReference>
<evidence type="ECO:0000256" key="1">
    <source>
        <dbReference type="SAM" id="SignalP"/>
    </source>
</evidence>
<name>A9BU19_DELAS</name>
<protein>
    <recommendedName>
        <fullName evidence="4">DUF1353 domain-containing protein</fullName>
    </recommendedName>
</protein>
<reference evidence="2 3" key="1">
    <citation type="journal article" date="2004" name="Appl. Environ. Microbiol.">
        <title>Mineralization of individual congeners of linear alkylbenzenesulfonate by defined pairs of heterotrophic bacteria.</title>
        <authorList>
            <person name="Schleheck D."/>
            <person name="Knepper T.P."/>
            <person name="Fischer K."/>
            <person name="Cook A.M."/>
        </authorList>
    </citation>
    <scope>NUCLEOTIDE SEQUENCE [LARGE SCALE GENOMIC DNA]</scope>
    <source>
        <strain evidence="3">DSM 14801 / SPH-1</strain>
    </source>
</reference>
<dbReference type="STRING" id="398578.Daci_3096"/>
<dbReference type="Proteomes" id="UP000000784">
    <property type="component" value="Chromosome"/>
</dbReference>
<evidence type="ECO:0000313" key="3">
    <source>
        <dbReference type="Proteomes" id="UP000000784"/>
    </source>
</evidence>
<reference evidence="3" key="2">
    <citation type="submission" date="2007-11" db="EMBL/GenBank/DDBJ databases">
        <title>Complete sequence of Delftia acidovorans DSM 14801 / SPH-1.</title>
        <authorList>
            <person name="Copeland A."/>
            <person name="Lucas S."/>
            <person name="Lapidus A."/>
            <person name="Barry K."/>
            <person name="Glavina del Rio T."/>
            <person name="Dalin E."/>
            <person name="Tice H."/>
            <person name="Pitluck S."/>
            <person name="Lowry S."/>
            <person name="Clum A."/>
            <person name="Schmutz J."/>
            <person name="Larimer F."/>
            <person name="Land M."/>
            <person name="Hauser L."/>
            <person name="Kyrpides N."/>
            <person name="Kim E."/>
            <person name="Schleheck D."/>
            <person name="Richardson P."/>
        </authorList>
    </citation>
    <scope>NUCLEOTIDE SEQUENCE [LARGE SCALE GENOMIC DNA]</scope>
    <source>
        <strain evidence="3">DSM 14801 / SPH-1</strain>
    </source>
</reference>
<dbReference type="InterPro" id="IPR010767">
    <property type="entry name" value="Phage_CGC-2007_Cje0229"/>
</dbReference>
<dbReference type="GeneID" id="25359875"/>
<dbReference type="KEGG" id="dac:Daci_3096"/>
<dbReference type="HOGENOM" id="CLU_101382_0_0_4"/>
<dbReference type="RefSeq" id="WP_012204935.1">
    <property type="nucleotide sequence ID" value="NC_010002.1"/>
</dbReference>
<feature type="chain" id="PRO_5002733078" description="DUF1353 domain-containing protein" evidence="1">
    <location>
        <begin position="24"/>
        <end position="230"/>
    </location>
</feature>
<dbReference type="AlphaFoldDB" id="A9BU19"/>
<keyword evidence="1" id="KW-0732">Signal</keyword>
<keyword evidence="3" id="KW-1185">Reference proteome</keyword>
<sequence>MNPSWFRTLATAAALLTPTLAPAQFSGDLVLWPKGCEAAGQCIIKEALRFKDASGTVWEAKAGLKTDGASIPGVFQPFIGSPFETRFIKAAVIHDHYCDRHVRSWRMTHRVFYDALLDQGVSQAKAKTMYLAVLVGGPKWIRLIAGNACGKNCINAMKSVTGDTGFQTRPADYSLPALAPAMQEVLTQLEANPNALTLEQIEERAQQLMPGDFYFANGDTLVVTGEDAIQ</sequence>